<evidence type="ECO:0000256" key="4">
    <source>
        <dbReference type="ARBA" id="ARBA00023242"/>
    </source>
</evidence>
<keyword evidence="4" id="KW-0539">Nucleus</keyword>
<reference evidence="5 6" key="1">
    <citation type="journal article" date="2019" name="Nat. Plants">
        <title>Genome sequencing of Musa balbisiana reveals subgenome evolution and function divergence in polyploid bananas.</title>
        <authorList>
            <person name="Yao X."/>
        </authorList>
    </citation>
    <scope>NUCLEOTIDE SEQUENCE [LARGE SCALE GENOMIC DNA]</scope>
    <source>
        <strain evidence="6">cv. DH-PKW</strain>
        <tissue evidence="5">Leaves</tissue>
    </source>
</reference>
<protein>
    <recommendedName>
        <fullName evidence="7">Calmodulin-binding family protein</fullName>
    </recommendedName>
</protein>
<proteinExistence type="predicted"/>
<dbReference type="AlphaFoldDB" id="A0A4S8K6B7"/>
<comment type="caution">
    <text evidence="5">The sequence shown here is derived from an EMBL/GenBank/DDBJ whole genome shotgun (WGS) entry which is preliminary data.</text>
</comment>
<name>A0A4S8K6B7_MUSBA</name>
<dbReference type="PANTHER" id="PTHR31250:SF27">
    <property type="entry name" value="IQ DOMAIN-CONTAINING PROTEIN IQM5"/>
    <property type="match status" value="1"/>
</dbReference>
<gene>
    <name evidence="5" type="ORF">C4D60_Mb08t25250</name>
</gene>
<dbReference type="GO" id="GO:0005634">
    <property type="term" value="C:nucleus"/>
    <property type="evidence" value="ECO:0007669"/>
    <property type="project" value="UniProtKB-SubCell"/>
</dbReference>
<dbReference type="Proteomes" id="UP000317650">
    <property type="component" value="Chromosome 8"/>
</dbReference>
<evidence type="ECO:0000256" key="1">
    <source>
        <dbReference type="ARBA" id="ARBA00004123"/>
    </source>
</evidence>
<evidence type="ECO:0000313" key="6">
    <source>
        <dbReference type="Proteomes" id="UP000317650"/>
    </source>
</evidence>
<dbReference type="PANTHER" id="PTHR31250">
    <property type="entry name" value="IQ DOMAIN-CONTAINING PROTEIN IQM3"/>
    <property type="match status" value="1"/>
</dbReference>
<dbReference type="GO" id="GO:0005737">
    <property type="term" value="C:cytoplasm"/>
    <property type="evidence" value="ECO:0007669"/>
    <property type="project" value="UniProtKB-SubCell"/>
</dbReference>
<accession>A0A4S8K6B7</accession>
<evidence type="ECO:0000256" key="3">
    <source>
        <dbReference type="ARBA" id="ARBA00022490"/>
    </source>
</evidence>
<dbReference type="InterPro" id="IPR044159">
    <property type="entry name" value="IQM"/>
</dbReference>
<comment type="subcellular location">
    <subcellularLocation>
        <location evidence="2">Cytoplasm</location>
    </subcellularLocation>
    <subcellularLocation>
        <location evidence="1">Nucleus</location>
    </subcellularLocation>
</comment>
<keyword evidence="3" id="KW-0963">Cytoplasm</keyword>
<evidence type="ECO:0008006" key="7">
    <source>
        <dbReference type="Google" id="ProtNLM"/>
    </source>
</evidence>
<organism evidence="5 6">
    <name type="scientific">Musa balbisiana</name>
    <name type="common">Banana</name>
    <dbReference type="NCBI Taxonomy" id="52838"/>
    <lineage>
        <taxon>Eukaryota</taxon>
        <taxon>Viridiplantae</taxon>
        <taxon>Streptophyta</taxon>
        <taxon>Embryophyta</taxon>
        <taxon>Tracheophyta</taxon>
        <taxon>Spermatophyta</taxon>
        <taxon>Magnoliopsida</taxon>
        <taxon>Liliopsida</taxon>
        <taxon>Zingiberales</taxon>
        <taxon>Musaceae</taxon>
        <taxon>Musa</taxon>
    </lineage>
</organism>
<sequence>MTIGITRLQTMNESKNQAMNETITVAVRDPKLSRCLPGLSSPRPLSEPDAAAAKLQRIYKSLCGSRRNLADCAVVVEELWSVSTSATFCFWRICVGVLPIQEMSLMSLGWWQVEGIRFCVSEALLCIDPRHRYGHNLQYYYDVWFESDNSQPFLYWLDVGDGREINLDKCPRSNLQDQCIRYLGPKEREAYEVIVEDGRLVYRESGLPVSTVEGSKWIFVLSTSRVLYVGQKRKGNFHHSSFLSGGAATAAGRLVAAGGVLKAIWPYSGHYLPTEDNFKQFVIFLRDNNVDLSNVKVNRYI</sequence>
<dbReference type="EMBL" id="PYDT01000002">
    <property type="protein sequence ID" value="THU70460.1"/>
    <property type="molecule type" value="Genomic_DNA"/>
</dbReference>
<keyword evidence="6" id="KW-1185">Reference proteome</keyword>
<dbReference type="STRING" id="52838.A0A4S8K6B7"/>
<evidence type="ECO:0000256" key="2">
    <source>
        <dbReference type="ARBA" id="ARBA00004496"/>
    </source>
</evidence>
<evidence type="ECO:0000313" key="5">
    <source>
        <dbReference type="EMBL" id="THU70460.1"/>
    </source>
</evidence>